<evidence type="ECO:0000313" key="2">
    <source>
        <dbReference type="Proteomes" id="UP000053260"/>
    </source>
</evidence>
<dbReference type="EMBL" id="LMXB01000130">
    <property type="protein sequence ID" value="KUO14863.1"/>
    <property type="molecule type" value="Genomic_DNA"/>
</dbReference>
<reference evidence="1 2" key="1">
    <citation type="submission" date="2015-10" db="EMBL/GenBank/DDBJ databases">
        <title>Draft genome sequence of Streptomyces sp. RV15, isolated from a marine sponge.</title>
        <authorList>
            <person name="Ruckert C."/>
            <person name="Abdelmohsen U.R."/>
            <person name="Winkler A."/>
            <person name="Hentschel U."/>
            <person name="Kalinowski J."/>
            <person name="Kampfer P."/>
            <person name="Glaeser S."/>
        </authorList>
    </citation>
    <scope>NUCLEOTIDE SEQUENCE [LARGE SCALE GENOMIC DNA]</scope>
    <source>
        <strain evidence="1 2">RV15</strain>
    </source>
</reference>
<evidence type="ECO:0000313" key="1">
    <source>
        <dbReference type="EMBL" id="KUO14863.1"/>
    </source>
</evidence>
<dbReference type="Proteomes" id="UP000053260">
    <property type="component" value="Unassembled WGS sequence"/>
</dbReference>
<name>A0A101UQ74_9ACTN</name>
<gene>
    <name evidence="1" type="ORF">AQJ91_44675</name>
</gene>
<protein>
    <submittedName>
        <fullName evidence="1">Uncharacterized protein</fullName>
    </submittedName>
</protein>
<sequence>MGKRSFRNRKVRYVAIGASLATGAAVVTVLLPSANAAEEKTPEQIMRLCERAKVLNGKEQDIFDFGGHPIAGPSFESDNCDFVETKFETFDGPTEKVTIDFPNCEPNATEPSKVTTEFSKAVGQGQGKYTATQQGALGGLFGALSGGWVKHKGTLDMTIKTATASESEQREVPVGKVLHVTFTPKMQRMTGEWRVRIDANPGSFAVNPSPEQNFVAPDVVEGPVIRPGAAGAPGLVDGTTKAVLEDC</sequence>
<dbReference type="STRING" id="909626.AQJ91_44675"/>
<organism evidence="1 2">
    <name type="scientific">Streptomyces dysideae</name>
    <dbReference type="NCBI Taxonomy" id="909626"/>
    <lineage>
        <taxon>Bacteria</taxon>
        <taxon>Bacillati</taxon>
        <taxon>Actinomycetota</taxon>
        <taxon>Actinomycetes</taxon>
        <taxon>Kitasatosporales</taxon>
        <taxon>Streptomycetaceae</taxon>
        <taxon>Streptomyces</taxon>
    </lineage>
</organism>
<dbReference type="OrthoDB" id="3369810at2"/>
<keyword evidence="2" id="KW-1185">Reference proteome</keyword>
<accession>A0A101UQ74</accession>
<comment type="caution">
    <text evidence="1">The sequence shown here is derived from an EMBL/GenBank/DDBJ whole genome shotgun (WGS) entry which is preliminary data.</text>
</comment>
<dbReference type="AlphaFoldDB" id="A0A101UQ74"/>
<proteinExistence type="predicted"/>
<dbReference type="RefSeq" id="WP_067034858.1">
    <property type="nucleotide sequence ID" value="NZ_KQ949127.1"/>
</dbReference>